<feature type="compositionally biased region" description="Polar residues" evidence="1">
    <location>
        <begin position="296"/>
        <end position="309"/>
    </location>
</feature>
<comment type="caution">
    <text evidence="3">The sequence shown here is derived from an EMBL/GenBank/DDBJ whole genome shotgun (WGS) entry which is preliminary data.</text>
</comment>
<keyword evidence="2" id="KW-0732">Signal</keyword>
<sequence>MTDSNLGFLKTLCLVMLMVNQLPTNQIILAVAAPPNPIEHSISKGPSLIPDTVTTQHCISPTAQDFDSCDRPATPLVDQRKSISSSEPDNGMPQNCPKRMGELSQRDRPFLVPSGVSGSPKRGPISTSGDSPGTCDVKHGEKAGVYSMPENPSVVGENSRQRKHSAVHVASENPSYPEVGQPFRSSQFDEPTRDHGGYPSVPDHHYSSESYPDHSLPLYQLHYWYAWEPVQAYGLRLMGAYLPVGGDVYFPSRISSVHDNEARRTSSRLFDPTHPTHVGTNPGNTLIANGQDMDKISSSSRFPSDQSKQGFIPPRTVDKNQEAKWRNGENFRYKATSQVDSTSKNHEGEKLESSRASPVETEGTIDSLVDEASQLLDSEDKSGNDSKAMHPELHSISKEDSSPKRMDEIFARDPRAVDVIASTITKKPGVLSGDLLANSPQSAETDELLLKILKDSTSDSQSENIGVNSLPHNHGNSIQWASPTPPFKSQANEANALEISRPLGNQVESLPRKNSGKSGTYLQAKPSAPKAENGDSDHPHKPSDNSNDASHSASHESNPDVTSAQELKKYKKKAGAMTSGLSHDVPSDAESGSSQKGTYNPASITARLSQDSDGWFSHDTAKSTKIVPSNGEIENSRSHWEPQREERKSPGKSERGKESFTPSGRKQGIVVRKKDEVEGSQPKLNSNPGEKIWESATLPQSNRFAVLDGKLAKEELLEAERPKEYNNFKKEGKPLHQDMSGSEQACENPERINNLVSVYDRPSLEHAKNLMYNAWDKARFIQLPATSIRSLKLQSIGSPKNLLNHLPSVPFAVSILDTIKGSKSKLGDMVGRYSRWDIGPRPLQKQPNPVGTVLKEKNDHTQEKDSENLVQTLQLSQRKALNTELPTTSHTPAGGIGTTVSGIDVIQVLPACLQDYTEKNCGAKTAEIESLAQLGNLLNVESKNTFIPITVTLNSLGQQRMIQLITKIQKGSTERKQLKWILDRIGIIEGKRRWKAILRQVNQPEIVKDWAEEKRKLEESFGEISRLDQALKLSEYWPTFYDSKEEDSEWLSGVMKIPLVKKSLYEILGEEELDYRMKSIDFLSKRRYPYNWLHPTDLQEAYQHGLNTNLIICVGDIFQFGNGHLNVKGGNGIPANLEASISLWLVWGNTSSAPWGDSAEKAWFLNDPKRSELYQRRYGNLRYIWKNLAPPPEQIVQMIPPLKEKFYPKKAIHKNKKNLEVWWNFSDVMEWQEYQLDPYIMWKIGCDLKLTKERDVQPDMEALQRDLINYTNISKEMKTRMKEWFELKSLVPQGSITYDEEPHSLISDIKDSFGHAGFLLSSYWKNKKSS</sequence>
<dbReference type="OrthoDB" id="2498898at2759"/>
<feature type="region of interest" description="Disordered" evidence="1">
    <location>
        <begin position="170"/>
        <end position="207"/>
    </location>
</feature>
<feature type="compositionally biased region" description="Polar residues" evidence="1">
    <location>
        <begin position="459"/>
        <end position="493"/>
    </location>
</feature>
<dbReference type="EMBL" id="AJIL01000008">
    <property type="protein sequence ID" value="KNF05258.1"/>
    <property type="molecule type" value="Genomic_DNA"/>
</dbReference>
<feature type="compositionally biased region" description="Basic and acidic residues" evidence="1">
    <location>
        <begin position="316"/>
        <end position="332"/>
    </location>
</feature>
<reference evidence="4" key="1">
    <citation type="submission" date="2014-03" db="EMBL/GenBank/DDBJ databases">
        <title>The Genome Sequence of Puccinia striiformis f. sp. tritici PST-78.</title>
        <authorList>
            <consortium name="The Broad Institute Genome Sequencing Platform"/>
            <person name="Cuomo C."/>
            <person name="Hulbert S."/>
            <person name="Chen X."/>
            <person name="Walker B."/>
            <person name="Young S.K."/>
            <person name="Zeng Q."/>
            <person name="Gargeya S."/>
            <person name="Fitzgerald M."/>
            <person name="Haas B."/>
            <person name="Abouelleil A."/>
            <person name="Alvarado L."/>
            <person name="Arachchi H.M."/>
            <person name="Berlin A.M."/>
            <person name="Chapman S.B."/>
            <person name="Goldberg J."/>
            <person name="Griggs A."/>
            <person name="Gujja S."/>
            <person name="Hansen M."/>
            <person name="Howarth C."/>
            <person name="Imamovic A."/>
            <person name="Larimer J."/>
            <person name="McCowan C."/>
            <person name="Montmayeur A."/>
            <person name="Murphy C."/>
            <person name="Neiman D."/>
            <person name="Pearson M."/>
            <person name="Priest M."/>
            <person name="Roberts A."/>
            <person name="Saif S."/>
            <person name="Shea T."/>
            <person name="Sisk P."/>
            <person name="Sykes S."/>
            <person name="Wortman J."/>
            <person name="Nusbaum C."/>
            <person name="Birren B."/>
        </authorList>
    </citation>
    <scope>NUCLEOTIDE SEQUENCE [LARGE SCALE GENOMIC DNA]</scope>
    <source>
        <strain evidence="4">race PST-78</strain>
    </source>
</reference>
<feature type="compositionally biased region" description="Basic and acidic residues" evidence="1">
    <location>
        <begin position="532"/>
        <end position="543"/>
    </location>
</feature>
<dbReference type="Proteomes" id="UP000054564">
    <property type="component" value="Unassembled WGS sequence"/>
</dbReference>
<feature type="compositionally biased region" description="Basic and acidic residues" evidence="1">
    <location>
        <begin position="723"/>
        <end position="736"/>
    </location>
</feature>
<feature type="compositionally biased region" description="Basic and acidic residues" evidence="1">
    <location>
        <begin position="190"/>
        <end position="207"/>
    </location>
</feature>
<feature type="compositionally biased region" description="Basic and acidic residues" evidence="1">
    <location>
        <begin position="634"/>
        <end position="658"/>
    </location>
</feature>
<feature type="region of interest" description="Disordered" evidence="1">
    <location>
        <begin position="459"/>
        <end position="696"/>
    </location>
</feature>
<feature type="chain" id="PRO_5005550757" evidence="2">
    <location>
        <begin position="22"/>
        <end position="1330"/>
    </location>
</feature>
<organism evidence="3 4">
    <name type="scientific">Puccinia striiformis f. sp. tritici PST-78</name>
    <dbReference type="NCBI Taxonomy" id="1165861"/>
    <lineage>
        <taxon>Eukaryota</taxon>
        <taxon>Fungi</taxon>
        <taxon>Dikarya</taxon>
        <taxon>Basidiomycota</taxon>
        <taxon>Pucciniomycotina</taxon>
        <taxon>Pucciniomycetes</taxon>
        <taxon>Pucciniales</taxon>
        <taxon>Pucciniaceae</taxon>
        <taxon>Puccinia</taxon>
    </lineage>
</organism>
<protein>
    <submittedName>
        <fullName evidence="3">Uncharacterized protein</fullName>
    </submittedName>
</protein>
<evidence type="ECO:0000313" key="4">
    <source>
        <dbReference type="Proteomes" id="UP000054564"/>
    </source>
</evidence>
<feature type="signal peptide" evidence="2">
    <location>
        <begin position="1"/>
        <end position="21"/>
    </location>
</feature>
<proteinExistence type="predicted"/>
<feature type="compositionally biased region" description="Polar residues" evidence="1">
    <location>
        <begin position="278"/>
        <end position="288"/>
    </location>
</feature>
<evidence type="ECO:0000313" key="3">
    <source>
        <dbReference type="EMBL" id="KNF05258.1"/>
    </source>
</evidence>
<evidence type="ECO:0000256" key="1">
    <source>
        <dbReference type="SAM" id="MobiDB-lite"/>
    </source>
</evidence>
<keyword evidence="4" id="KW-1185">Reference proteome</keyword>
<gene>
    <name evidence="3" type="ORF">PSTG_01472</name>
</gene>
<feature type="compositionally biased region" description="Basic and acidic residues" evidence="1">
    <location>
        <begin position="343"/>
        <end position="353"/>
    </location>
</feature>
<dbReference type="STRING" id="1165861.A0A0L0W136"/>
<feature type="compositionally biased region" description="Basic and acidic residues" evidence="1">
    <location>
        <begin position="854"/>
        <end position="867"/>
    </location>
</feature>
<feature type="region of interest" description="Disordered" evidence="1">
    <location>
        <begin position="263"/>
        <end position="362"/>
    </location>
</feature>
<name>A0A0L0W136_9BASI</name>
<feature type="region of interest" description="Disordered" evidence="1">
    <location>
        <begin position="62"/>
        <end position="156"/>
    </location>
</feature>
<feature type="compositionally biased region" description="Polar residues" evidence="1">
    <location>
        <begin position="590"/>
        <end position="612"/>
    </location>
</feature>
<feature type="region of interest" description="Disordered" evidence="1">
    <location>
        <begin position="723"/>
        <end position="746"/>
    </location>
</feature>
<evidence type="ECO:0000256" key="2">
    <source>
        <dbReference type="SAM" id="SignalP"/>
    </source>
</evidence>
<feature type="region of interest" description="Disordered" evidence="1">
    <location>
        <begin position="837"/>
        <end position="867"/>
    </location>
</feature>
<feature type="region of interest" description="Disordered" evidence="1">
    <location>
        <begin position="378"/>
        <end position="405"/>
    </location>
</feature>
<accession>A0A0L0W136</accession>
<feature type="compositionally biased region" description="Basic and acidic residues" evidence="1">
    <location>
        <begin position="99"/>
        <end position="109"/>
    </location>
</feature>